<gene>
    <name evidence="1" type="ORF">PISMIDRAFT_272033</name>
</gene>
<sequence>MPLRSRELRLYTSTLCYSSIRINKLCETIPCLKTCRHRRASHWMSDSPNNPHLYCIQGVLESQGSREVPRYRITTLGPPEQTTRPSRKVR</sequence>
<accession>A0A0C9ZVQ9</accession>
<organism evidence="1 2">
    <name type="scientific">Pisolithus microcarpus 441</name>
    <dbReference type="NCBI Taxonomy" id="765257"/>
    <lineage>
        <taxon>Eukaryota</taxon>
        <taxon>Fungi</taxon>
        <taxon>Dikarya</taxon>
        <taxon>Basidiomycota</taxon>
        <taxon>Agaricomycotina</taxon>
        <taxon>Agaricomycetes</taxon>
        <taxon>Agaricomycetidae</taxon>
        <taxon>Boletales</taxon>
        <taxon>Sclerodermatineae</taxon>
        <taxon>Pisolithaceae</taxon>
        <taxon>Pisolithus</taxon>
    </lineage>
</organism>
<evidence type="ECO:0000313" key="2">
    <source>
        <dbReference type="Proteomes" id="UP000054018"/>
    </source>
</evidence>
<protein>
    <submittedName>
        <fullName evidence="1">Uncharacterized protein</fullName>
    </submittedName>
</protein>
<dbReference type="EMBL" id="KN833702">
    <property type="protein sequence ID" value="KIK26312.1"/>
    <property type="molecule type" value="Genomic_DNA"/>
</dbReference>
<proteinExistence type="predicted"/>
<reference evidence="1 2" key="1">
    <citation type="submission" date="2014-04" db="EMBL/GenBank/DDBJ databases">
        <authorList>
            <consortium name="DOE Joint Genome Institute"/>
            <person name="Kuo A."/>
            <person name="Kohler A."/>
            <person name="Costa M.D."/>
            <person name="Nagy L.G."/>
            <person name="Floudas D."/>
            <person name="Copeland A."/>
            <person name="Barry K.W."/>
            <person name="Cichocki N."/>
            <person name="Veneault-Fourrey C."/>
            <person name="LaButti K."/>
            <person name="Lindquist E.A."/>
            <person name="Lipzen A."/>
            <person name="Lundell T."/>
            <person name="Morin E."/>
            <person name="Murat C."/>
            <person name="Sun H."/>
            <person name="Tunlid A."/>
            <person name="Henrissat B."/>
            <person name="Grigoriev I.V."/>
            <person name="Hibbett D.S."/>
            <person name="Martin F."/>
            <person name="Nordberg H.P."/>
            <person name="Cantor M.N."/>
            <person name="Hua S.X."/>
        </authorList>
    </citation>
    <scope>NUCLEOTIDE SEQUENCE [LARGE SCALE GENOMIC DNA]</scope>
    <source>
        <strain evidence="1 2">441</strain>
    </source>
</reference>
<evidence type="ECO:0000313" key="1">
    <source>
        <dbReference type="EMBL" id="KIK26312.1"/>
    </source>
</evidence>
<name>A0A0C9ZVQ9_9AGAM</name>
<dbReference type="HOGENOM" id="CLU_2441696_0_0_1"/>
<reference evidence="2" key="2">
    <citation type="submission" date="2015-01" db="EMBL/GenBank/DDBJ databases">
        <title>Evolutionary Origins and Diversification of the Mycorrhizal Mutualists.</title>
        <authorList>
            <consortium name="DOE Joint Genome Institute"/>
            <consortium name="Mycorrhizal Genomics Consortium"/>
            <person name="Kohler A."/>
            <person name="Kuo A."/>
            <person name="Nagy L.G."/>
            <person name="Floudas D."/>
            <person name="Copeland A."/>
            <person name="Barry K.W."/>
            <person name="Cichocki N."/>
            <person name="Veneault-Fourrey C."/>
            <person name="LaButti K."/>
            <person name="Lindquist E.A."/>
            <person name="Lipzen A."/>
            <person name="Lundell T."/>
            <person name="Morin E."/>
            <person name="Murat C."/>
            <person name="Riley R."/>
            <person name="Ohm R."/>
            <person name="Sun H."/>
            <person name="Tunlid A."/>
            <person name="Henrissat B."/>
            <person name="Grigoriev I.V."/>
            <person name="Hibbett D.S."/>
            <person name="Martin F."/>
        </authorList>
    </citation>
    <scope>NUCLEOTIDE SEQUENCE [LARGE SCALE GENOMIC DNA]</scope>
    <source>
        <strain evidence="2">441</strain>
    </source>
</reference>
<dbReference type="Proteomes" id="UP000054018">
    <property type="component" value="Unassembled WGS sequence"/>
</dbReference>
<dbReference type="AlphaFoldDB" id="A0A0C9ZVQ9"/>
<keyword evidence="2" id="KW-1185">Reference proteome</keyword>